<dbReference type="PROSITE" id="PS00194">
    <property type="entry name" value="THIOREDOXIN_1"/>
    <property type="match status" value="1"/>
</dbReference>
<dbReference type="GO" id="GO:0005829">
    <property type="term" value="C:cytosol"/>
    <property type="evidence" value="ECO:0007669"/>
    <property type="project" value="TreeGrafter"/>
</dbReference>
<keyword evidence="6" id="KW-0676">Redox-active center</keyword>
<keyword evidence="10" id="KW-1185">Reference proteome</keyword>
<proteinExistence type="inferred from homology"/>
<keyword evidence="4" id="KW-0249">Electron transport</keyword>
<dbReference type="CDD" id="cd02947">
    <property type="entry name" value="TRX_family"/>
    <property type="match status" value="1"/>
</dbReference>
<dbReference type="GO" id="GO:0045454">
    <property type="term" value="P:cell redox homeostasis"/>
    <property type="evidence" value="ECO:0007669"/>
    <property type="project" value="TreeGrafter"/>
</dbReference>
<keyword evidence="5" id="KW-1015">Disulfide bond</keyword>
<protein>
    <recommendedName>
        <fullName evidence="2 7">Thioredoxin</fullName>
    </recommendedName>
</protein>
<evidence type="ECO:0000256" key="5">
    <source>
        <dbReference type="ARBA" id="ARBA00023157"/>
    </source>
</evidence>
<dbReference type="SUPFAM" id="SSF52833">
    <property type="entry name" value="Thioredoxin-like"/>
    <property type="match status" value="1"/>
</dbReference>
<dbReference type="AlphaFoldDB" id="C7H2J5"/>
<organism evidence="9 10">
    <name type="scientific">Faecalibacterium duncaniae (strain DSM 17677 / JCM 31915 / A2-165)</name>
    <name type="common">Faecalibacterium prausnitzii</name>
    <dbReference type="NCBI Taxonomy" id="411483"/>
    <lineage>
        <taxon>Bacteria</taxon>
        <taxon>Bacillati</taxon>
        <taxon>Bacillota</taxon>
        <taxon>Clostridia</taxon>
        <taxon>Eubacteriales</taxon>
        <taxon>Oscillospiraceae</taxon>
        <taxon>Faecalibacterium</taxon>
    </lineage>
</organism>
<dbReference type="FunFam" id="3.40.30.10:FF:000001">
    <property type="entry name" value="Thioredoxin"/>
    <property type="match status" value="1"/>
</dbReference>
<evidence type="ECO:0000259" key="8">
    <source>
        <dbReference type="PROSITE" id="PS51352"/>
    </source>
</evidence>
<dbReference type="NCBIfam" id="TIGR01068">
    <property type="entry name" value="thioredoxin"/>
    <property type="match status" value="1"/>
</dbReference>
<dbReference type="eggNOG" id="COG3118">
    <property type="taxonomic scope" value="Bacteria"/>
</dbReference>
<dbReference type="PANTHER" id="PTHR45663">
    <property type="entry name" value="GEO12009P1"/>
    <property type="match status" value="1"/>
</dbReference>
<dbReference type="GO" id="GO:0015035">
    <property type="term" value="F:protein-disulfide reductase activity"/>
    <property type="evidence" value="ECO:0007669"/>
    <property type="project" value="UniProtKB-UniRule"/>
</dbReference>
<dbReference type="InterPro" id="IPR036249">
    <property type="entry name" value="Thioredoxin-like_sf"/>
</dbReference>
<evidence type="ECO:0000256" key="1">
    <source>
        <dbReference type="ARBA" id="ARBA00008987"/>
    </source>
</evidence>
<reference evidence="9" key="1">
    <citation type="submission" date="2009-08" db="EMBL/GenBank/DDBJ databases">
        <authorList>
            <person name="Weinstock G."/>
            <person name="Sodergren E."/>
            <person name="Clifton S."/>
            <person name="Fulton L."/>
            <person name="Fulton B."/>
            <person name="Courtney L."/>
            <person name="Fronick C."/>
            <person name="Harrison M."/>
            <person name="Strong C."/>
            <person name="Farmer C."/>
            <person name="Delahaunty K."/>
            <person name="Markovic C."/>
            <person name="Hall O."/>
            <person name="Minx P."/>
            <person name="Tomlinson C."/>
            <person name="Mitreva M."/>
            <person name="Nelson J."/>
            <person name="Hou S."/>
            <person name="Wollam A."/>
            <person name="Pepin K.H."/>
            <person name="Johnson M."/>
            <person name="Bhonagiri V."/>
            <person name="Nash W.E."/>
            <person name="Warren W."/>
            <person name="Chinwalla A."/>
            <person name="Mardis E.R."/>
            <person name="Wilson R.K."/>
        </authorList>
    </citation>
    <scope>NUCLEOTIDE SEQUENCE [LARGE SCALE GENOMIC DNA]</scope>
    <source>
        <strain evidence="9">A2-165</strain>
    </source>
</reference>
<evidence type="ECO:0000313" key="9">
    <source>
        <dbReference type="EMBL" id="EEU97908.1"/>
    </source>
</evidence>
<evidence type="ECO:0000256" key="6">
    <source>
        <dbReference type="ARBA" id="ARBA00023284"/>
    </source>
</evidence>
<dbReference type="InterPro" id="IPR017937">
    <property type="entry name" value="Thioredoxin_CS"/>
</dbReference>
<feature type="domain" description="Thioredoxin" evidence="8">
    <location>
        <begin position="1"/>
        <end position="111"/>
    </location>
</feature>
<comment type="caution">
    <text evidence="9">The sequence shown here is derived from an EMBL/GenBank/DDBJ whole genome shotgun (WGS) entry which is preliminary data.</text>
</comment>
<evidence type="ECO:0000256" key="4">
    <source>
        <dbReference type="ARBA" id="ARBA00022982"/>
    </source>
</evidence>
<name>C7H2J5_FAED2</name>
<dbReference type="PANTHER" id="PTHR45663:SF11">
    <property type="entry name" value="GEO12009P1"/>
    <property type="match status" value="1"/>
</dbReference>
<keyword evidence="3" id="KW-0813">Transport</keyword>
<dbReference type="EMBL" id="ACOP02000008">
    <property type="protein sequence ID" value="EEU97908.1"/>
    <property type="molecule type" value="Genomic_DNA"/>
</dbReference>
<sequence>MEGTDMAVVTITKENFEAEVLHSTKPVLLDFWATWCGPCRMLSPIVDEVAEERTDVKVGKVNVDEQPELASQFGVMSIPTLLVFRDGKLVNQAVGARPKAGVLALLGLKRKRIELHGRCLFSNGRRPFCT</sequence>
<gene>
    <name evidence="9" type="primary">trxA</name>
    <name evidence="9" type="ORF">FAEPRAA2165_00493</name>
</gene>
<evidence type="ECO:0000256" key="3">
    <source>
        <dbReference type="ARBA" id="ARBA00022448"/>
    </source>
</evidence>
<dbReference type="Gene3D" id="3.40.30.10">
    <property type="entry name" value="Glutaredoxin"/>
    <property type="match status" value="1"/>
</dbReference>
<dbReference type="Proteomes" id="UP000004619">
    <property type="component" value="Unassembled WGS sequence"/>
</dbReference>
<dbReference type="PATRIC" id="fig|411483.3.peg.403"/>
<evidence type="ECO:0000256" key="2">
    <source>
        <dbReference type="ARBA" id="ARBA00020570"/>
    </source>
</evidence>
<evidence type="ECO:0000256" key="7">
    <source>
        <dbReference type="NCBIfam" id="TIGR01068"/>
    </source>
</evidence>
<dbReference type="STRING" id="411483.FAEPRAA2165_00493"/>
<accession>C7H2J5</accession>
<dbReference type="Pfam" id="PF00085">
    <property type="entry name" value="Thioredoxin"/>
    <property type="match status" value="1"/>
</dbReference>
<dbReference type="HOGENOM" id="CLU_090389_10_2_9"/>
<evidence type="ECO:0000313" key="10">
    <source>
        <dbReference type="Proteomes" id="UP000004619"/>
    </source>
</evidence>
<dbReference type="PROSITE" id="PS51352">
    <property type="entry name" value="THIOREDOXIN_2"/>
    <property type="match status" value="1"/>
</dbReference>
<dbReference type="InterPro" id="IPR005746">
    <property type="entry name" value="Thioredoxin"/>
</dbReference>
<dbReference type="InterPro" id="IPR013766">
    <property type="entry name" value="Thioredoxin_domain"/>
</dbReference>
<dbReference type="PRINTS" id="PR00421">
    <property type="entry name" value="THIOREDOXIN"/>
</dbReference>
<comment type="similarity">
    <text evidence="1">Belongs to the thioredoxin family.</text>
</comment>